<keyword evidence="2 3" id="KW-0808">Transferase</keyword>
<comment type="caution">
    <text evidence="5">The sequence shown here is derived from an EMBL/GenBank/DDBJ whole genome shotgun (WGS) entry which is preliminary data.</text>
</comment>
<dbReference type="InterPro" id="IPR016039">
    <property type="entry name" value="Thiolase-like"/>
</dbReference>
<protein>
    <recommendedName>
        <fullName evidence="4">Ketosynthase family 3 (KS3) domain-containing protein</fullName>
    </recommendedName>
</protein>
<dbReference type="InterPro" id="IPR014030">
    <property type="entry name" value="Ketoacyl_synth_N"/>
</dbReference>
<accession>A0A1Y5FC58</accession>
<feature type="domain" description="Ketosynthase family 3 (KS3)" evidence="4">
    <location>
        <begin position="2"/>
        <end position="387"/>
    </location>
</feature>
<name>A0A1Y5FC58_9BACT</name>
<dbReference type="Gene3D" id="3.40.47.10">
    <property type="match status" value="2"/>
</dbReference>
<evidence type="ECO:0000313" key="5">
    <source>
        <dbReference type="EMBL" id="OUR99679.1"/>
    </source>
</evidence>
<dbReference type="InterPro" id="IPR014031">
    <property type="entry name" value="Ketoacyl_synth_C"/>
</dbReference>
<dbReference type="InterPro" id="IPR020841">
    <property type="entry name" value="PKS_Beta-ketoAc_synthase_dom"/>
</dbReference>
<sequence length="391" mass="43038">MKRRIYIEGYDCSTSISSNKEELWDSIRLQKIGIQDLDITGWPTKVREYWSIQEHSPRACTINSNHDHSVRDELVLRLGVAYKNATKNSKLESSLKVGFIYSATKGAIEDFIWEENLEAKLSKHGQEVEDPIDMVLEHFLLENKIENVALKQCVSNACASTHASLKLAKMWLDNGLCDRVVILAADYVGPFIQTGFKSLKALCSVDCKPFQDNRDGLVLGEAAACIILSHEENEFELKNVSIYNEAHAVTSPSPDGAGLFNCIDSIVSSEQFPELVFAHGTGTVANDATEDQVLANIQEKYQRDFLVTASKWSVGHCLGASGAVDFVLALSSMTHGEAIGIKAEETNQEKLKLKSYLYNEVKSLSIKNVLVNSLGFGGTNGAILVGRSNAN</sequence>
<dbReference type="PANTHER" id="PTHR11712:SF347">
    <property type="entry name" value="BETA KETOACYL-ACYL CARRIER PROTEIN SYNTHASE"/>
    <property type="match status" value="1"/>
</dbReference>
<evidence type="ECO:0000256" key="2">
    <source>
        <dbReference type="ARBA" id="ARBA00022679"/>
    </source>
</evidence>
<dbReference type="InterPro" id="IPR000794">
    <property type="entry name" value="Beta-ketoacyl_synthase"/>
</dbReference>
<dbReference type="Pfam" id="PF02801">
    <property type="entry name" value="Ketoacyl-synt_C"/>
    <property type="match status" value="1"/>
</dbReference>
<dbReference type="EMBL" id="MAAO01000002">
    <property type="protein sequence ID" value="OUR99679.1"/>
    <property type="molecule type" value="Genomic_DNA"/>
</dbReference>
<organism evidence="5 6">
    <name type="scientific">Halobacteriovorax marinus</name>
    <dbReference type="NCBI Taxonomy" id="97084"/>
    <lineage>
        <taxon>Bacteria</taxon>
        <taxon>Pseudomonadati</taxon>
        <taxon>Bdellovibrionota</taxon>
        <taxon>Bacteriovoracia</taxon>
        <taxon>Bacteriovoracales</taxon>
        <taxon>Halobacteriovoraceae</taxon>
        <taxon>Halobacteriovorax</taxon>
    </lineage>
</organism>
<dbReference type="GO" id="GO:0004315">
    <property type="term" value="F:3-oxoacyl-[acyl-carrier-protein] synthase activity"/>
    <property type="evidence" value="ECO:0007669"/>
    <property type="project" value="TreeGrafter"/>
</dbReference>
<evidence type="ECO:0000259" key="4">
    <source>
        <dbReference type="PROSITE" id="PS52004"/>
    </source>
</evidence>
<dbReference type="AlphaFoldDB" id="A0A1Y5FC58"/>
<proteinExistence type="inferred from homology"/>
<dbReference type="Proteomes" id="UP000196531">
    <property type="component" value="Unassembled WGS sequence"/>
</dbReference>
<dbReference type="PANTHER" id="PTHR11712">
    <property type="entry name" value="POLYKETIDE SYNTHASE-RELATED"/>
    <property type="match status" value="1"/>
</dbReference>
<dbReference type="Pfam" id="PF00109">
    <property type="entry name" value="ketoacyl-synt"/>
    <property type="match status" value="1"/>
</dbReference>
<reference evidence="6" key="1">
    <citation type="journal article" date="2017" name="Proc. Natl. Acad. Sci. U.S.A.">
        <title>Simulation of Deepwater Horizon oil plume reveals substrate specialization within a complex community of hydrocarbon-degraders.</title>
        <authorList>
            <person name="Hu P."/>
            <person name="Dubinsky E.A."/>
            <person name="Probst A.J."/>
            <person name="Wang J."/>
            <person name="Sieber C.M.K."/>
            <person name="Tom L.M."/>
            <person name="Gardinali P."/>
            <person name="Banfield J.F."/>
            <person name="Atlas R.M."/>
            <person name="Andersen G.L."/>
        </authorList>
    </citation>
    <scope>NUCLEOTIDE SEQUENCE [LARGE SCALE GENOMIC DNA]</scope>
</reference>
<dbReference type="SUPFAM" id="SSF53901">
    <property type="entry name" value="Thiolase-like"/>
    <property type="match status" value="2"/>
</dbReference>
<evidence type="ECO:0000313" key="6">
    <source>
        <dbReference type="Proteomes" id="UP000196531"/>
    </source>
</evidence>
<dbReference type="PROSITE" id="PS52004">
    <property type="entry name" value="KS3_2"/>
    <property type="match status" value="1"/>
</dbReference>
<comment type="similarity">
    <text evidence="1 3">Belongs to the thiolase-like superfamily. Beta-ketoacyl-ACP synthases family.</text>
</comment>
<evidence type="ECO:0000256" key="1">
    <source>
        <dbReference type="ARBA" id="ARBA00008467"/>
    </source>
</evidence>
<evidence type="ECO:0000256" key="3">
    <source>
        <dbReference type="RuleBase" id="RU003694"/>
    </source>
</evidence>
<dbReference type="GO" id="GO:0006633">
    <property type="term" value="P:fatty acid biosynthetic process"/>
    <property type="evidence" value="ECO:0007669"/>
    <property type="project" value="TreeGrafter"/>
</dbReference>
<gene>
    <name evidence="5" type="ORF">A9Q84_01250</name>
</gene>